<feature type="region of interest" description="Disordered" evidence="3">
    <location>
        <begin position="98"/>
        <end position="117"/>
    </location>
</feature>
<dbReference type="PANTHER" id="PTHR12585">
    <property type="entry name" value="SCC1 / RAD21 FAMILY MEMBER"/>
    <property type="match status" value="1"/>
</dbReference>
<evidence type="ECO:0000313" key="5">
    <source>
        <dbReference type="EMBL" id="KAF7278167.1"/>
    </source>
</evidence>
<evidence type="ECO:0000259" key="4">
    <source>
        <dbReference type="Pfam" id="PF04825"/>
    </source>
</evidence>
<name>A0A834IFR1_RHYFE</name>
<dbReference type="AlphaFoldDB" id="A0A834IFR1"/>
<dbReference type="GO" id="GO:1990414">
    <property type="term" value="P:replication-born double-strand break repair via sister chromatid exchange"/>
    <property type="evidence" value="ECO:0007669"/>
    <property type="project" value="TreeGrafter"/>
</dbReference>
<dbReference type="OrthoDB" id="10071381at2759"/>
<dbReference type="GO" id="GO:0008278">
    <property type="term" value="C:cohesin complex"/>
    <property type="evidence" value="ECO:0007669"/>
    <property type="project" value="InterPro"/>
</dbReference>
<protein>
    <recommendedName>
        <fullName evidence="4">Rad21/Rec8-like protein N-terminal domain-containing protein</fullName>
    </recommendedName>
</protein>
<dbReference type="GO" id="GO:0003682">
    <property type="term" value="F:chromatin binding"/>
    <property type="evidence" value="ECO:0007669"/>
    <property type="project" value="TreeGrafter"/>
</dbReference>
<proteinExistence type="predicted"/>
<dbReference type="GO" id="GO:0005634">
    <property type="term" value="C:nucleus"/>
    <property type="evidence" value="ECO:0007669"/>
    <property type="project" value="UniProtKB-SubCell"/>
</dbReference>
<organism evidence="5 6">
    <name type="scientific">Rhynchophorus ferrugineus</name>
    <name type="common">Red palm weevil</name>
    <name type="synonym">Curculio ferrugineus</name>
    <dbReference type="NCBI Taxonomy" id="354439"/>
    <lineage>
        <taxon>Eukaryota</taxon>
        <taxon>Metazoa</taxon>
        <taxon>Ecdysozoa</taxon>
        <taxon>Arthropoda</taxon>
        <taxon>Hexapoda</taxon>
        <taxon>Insecta</taxon>
        <taxon>Pterygota</taxon>
        <taxon>Neoptera</taxon>
        <taxon>Endopterygota</taxon>
        <taxon>Coleoptera</taxon>
        <taxon>Polyphaga</taxon>
        <taxon>Cucujiformia</taxon>
        <taxon>Curculionidae</taxon>
        <taxon>Dryophthorinae</taxon>
        <taxon>Rhynchophorus</taxon>
    </lineage>
</organism>
<sequence length="544" mass="61858">MRLSLPWRAATVGISKLSPRSIKGCDVVTLCNCISEFITNNSLNPSKRFSLRLSTILIHGVCLIYRKQVMFLQADIDCMISMRMHALLHSQLTFEDSPLPKPKIKKPRKKENLSETPESLRMISVTASRVQPEVSEFNLDPLEPIHLKEINDVQPARLDEITLREEIPRAEELQIDDDFGFMEIPPLQQQSSISEVPAPMIEKDIPIEQEKVLDTLPEEIQEKQLEILKEKEQEIPVPVVMDMEEIVPAEEQIVPAEEQIVPSVSIEKKSTKDRSKKPNGERVPIKSLQPILKLFDKTPRKFVPLNKEQETMKGIQFDIVLPKVSTFKPFKIFWSDWYISSPTIDVARGAKDVDSIRVSGKSLNVESESSGTPSVVTPLIQTVDIHAEMISESFLTPRKRPRKTFTEILPPAAESENSEIPSKRQKIVEDKEVPLERPVIEEIIDPVMGGESDTLEISSRPVQKTIQQSFHTNWRNDILEVISKRENDIDIMDICNDMGKKPIRLTMARIFATLLALVKDGFVILHNKENSCELKCIEKVSRAV</sequence>
<dbReference type="InterPro" id="IPR006910">
    <property type="entry name" value="Rad21_Rec8_N"/>
</dbReference>
<comment type="caution">
    <text evidence="5">The sequence shown here is derived from an EMBL/GenBank/DDBJ whole genome shotgun (WGS) entry which is preliminary data.</text>
</comment>
<gene>
    <name evidence="5" type="ORF">GWI33_008780</name>
</gene>
<keyword evidence="6" id="KW-1185">Reference proteome</keyword>
<feature type="domain" description="Rad21/Rec8-like protein N-terminal" evidence="4">
    <location>
        <begin position="4"/>
        <end position="84"/>
    </location>
</feature>
<keyword evidence="2" id="KW-0539">Nucleus</keyword>
<dbReference type="Proteomes" id="UP000625711">
    <property type="component" value="Unassembled WGS sequence"/>
</dbReference>
<comment type="subcellular location">
    <subcellularLocation>
        <location evidence="1">Nucleus</location>
    </subcellularLocation>
</comment>
<dbReference type="EMBL" id="JAACXV010000406">
    <property type="protein sequence ID" value="KAF7278167.1"/>
    <property type="molecule type" value="Genomic_DNA"/>
</dbReference>
<accession>A0A834IFR1</accession>
<evidence type="ECO:0000256" key="2">
    <source>
        <dbReference type="ARBA" id="ARBA00023242"/>
    </source>
</evidence>
<dbReference type="PANTHER" id="PTHR12585:SF69">
    <property type="entry name" value="FI11703P"/>
    <property type="match status" value="1"/>
</dbReference>
<reference evidence="5" key="1">
    <citation type="submission" date="2020-08" db="EMBL/GenBank/DDBJ databases">
        <title>Genome sequencing and assembly of the red palm weevil Rhynchophorus ferrugineus.</title>
        <authorList>
            <person name="Dias G.B."/>
            <person name="Bergman C.M."/>
            <person name="Manee M."/>
        </authorList>
    </citation>
    <scope>NUCLEOTIDE SEQUENCE</scope>
    <source>
        <strain evidence="5">AA-2017</strain>
        <tissue evidence="5">Whole larva</tissue>
    </source>
</reference>
<dbReference type="InterPro" id="IPR039781">
    <property type="entry name" value="Rad21/Rec8-like"/>
</dbReference>
<evidence type="ECO:0000256" key="1">
    <source>
        <dbReference type="ARBA" id="ARBA00004123"/>
    </source>
</evidence>
<evidence type="ECO:0000313" key="6">
    <source>
        <dbReference type="Proteomes" id="UP000625711"/>
    </source>
</evidence>
<evidence type="ECO:0000256" key="3">
    <source>
        <dbReference type="SAM" id="MobiDB-lite"/>
    </source>
</evidence>
<dbReference type="GO" id="GO:0007062">
    <property type="term" value="P:sister chromatid cohesion"/>
    <property type="evidence" value="ECO:0007669"/>
    <property type="project" value="InterPro"/>
</dbReference>
<dbReference type="Pfam" id="PF04825">
    <property type="entry name" value="Rad21_Rec8_N"/>
    <property type="match status" value="1"/>
</dbReference>